<feature type="region of interest" description="Disordered" evidence="1">
    <location>
        <begin position="1"/>
        <end position="61"/>
    </location>
</feature>
<feature type="compositionally biased region" description="Polar residues" evidence="1">
    <location>
        <begin position="509"/>
        <end position="519"/>
    </location>
</feature>
<comment type="caution">
    <text evidence="2">The sequence shown here is derived from an EMBL/GenBank/DDBJ whole genome shotgun (WGS) entry which is preliminary data.</text>
</comment>
<reference evidence="2" key="1">
    <citation type="submission" date="2023-04" db="EMBL/GenBank/DDBJ databases">
        <title>Phytophthora fragariaefolia NBRC 109709.</title>
        <authorList>
            <person name="Ichikawa N."/>
            <person name="Sato H."/>
            <person name="Tonouchi N."/>
        </authorList>
    </citation>
    <scope>NUCLEOTIDE SEQUENCE</scope>
    <source>
        <strain evidence="2">NBRC 109709</strain>
    </source>
</reference>
<evidence type="ECO:0000313" key="3">
    <source>
        <dbReference type="Proteomes" id="UP001165121"/>
    </source>
</evidence>
<evidence type="ECO:0000256" key="1">
    <source>
        <dbReference type="SAM" id="MobiDB-lite"/>
    </source>
</evidence>
<evidence type="ECO:0000313" key="2">
    <source>
        <dbReference type="EMBL" id="GMF45803.1"/>
    </source>
</evidence>
<feature type="region of interest" description="Disordered" evidence="1">
    <location>
        <begin position="509"/>
        <end position="581"/>
    </location>
</feature>
<feature type="compositionally biased region" description="Basic and acidic residues" evidence="1">
    <location>
        <begin position="1"/>
        <end position="20"/>
    </location>
</feature>
<dbReference type="Proteomes" id="UP001165121">
    <property type="component" value="Unassembled WGS sequence"/>
</dbReference>
<feature type="compositionally biased region" description="Low complexity" evidence="1">
    <location>
        <begin position="547"/>
        <end position="556"/>
    </location>
</feature>
<dbReference type="AlphaFoldDB" id="A0A9W6XUJ2"/>
<feature type="compositionally biased region" description="Low complexity" evidence="1">
    <location>
        <begin position="565"/>
        <end position="581"/>
    </location>
</feature>
<sequence length="643" mass="69682">MTGSESLHEVPPEYSKRDPNSESQGAFTSDAPAQVSVGDAGKVKPPAADETSESSQPVQDVVTLDDADDEPARLTCKEKGPLPAVQEEAVPHVPTEAEQPTEFGYGDVKIGHSVERSRGVARVADCADFADDHRFDQRSTSERWTDYCSGEDVCGRPSPPVGASDDGIRDGTDDRVLMANAASGFPELVGSCDDDVRVDCISDRHGQLRRSLDFGMEPRPTAPNMVTDATAITVPPGTLPPPRECAAPTQTLFFEMGFRFRNLAPKWFQARASRVDPSLVRTVVEDLQQLLAVEPLEWRDVISGVATRIMPSLSLQAMNDGVKPEDGAEASAYMTQVGLTGVVMMAQGGVARWGGDAGIQISDAMLSAPLVPVDQGDVMTPESGHVSNRCDRRPKKNPHEIQTLEGQSKRVFKLRRAQEAAQAELDLSWRQQQRFDVEAVKAAWAADFQRQLGAQMDLVHTDSATLPRTEPARKALYPEFSGVIMGHGRDRMEKPISDLIAAQLRATLQSMTETKSTKPTRSESKRSDSRRSSDKKHSGQRGDPSDDCSSSGSSDTDSSDDDSDSSSGGAPPQAATTTTLGGTALTIRPCVSSSTLEDFDEDGPLPAPRRWWESFLNLTVQGGWSDRTKVYELKLKMPPAGRN</sequence>
<proteinExistence type="predicted"/>
<feature type="compositionally biased region" description="Basic and acidic residues" evidence="1">
    <location>
        <begin position="520"/>
        <end position="537"/>
    </location>
</feature>
<gene>
    <name evidence="2" type="ORF">Pfra01_001657700</name>
</gene>
<protein>
    <submittedName>
        <fullName evidence="2">Unnamed protein product</fullName>
    </submittedName>
</protein>
<keyword evidence="3" id="KW-1185">Reference proteome</keyword>
<dbReference type="EMBL" id="BSXT01001884">
    <property type="protein sequence ID" value="GMF45803.1"/>
    <property type="molecule type" value="Genomic_DNA"/>
</dbReference>
<accession>A0A9W6XUJ2</accession>
<organism evidence="2 3">
    <name type="scientific">Phytophthora fragariaefolia</name>
    <dbReference type="NCBI Taxonomy" id="1490495"/>
    <lineage>
        <taxon>Eukaryota</taxon>
        <taxon>Sar</taxon>
        <taxon>Stramenopiles</taxon>
        <taxon>Oomycota</taxon>
        <taxon>Peronosporomycetes</taxon>
        <taxon>Peronosporales</taxon>
        <taxon>Peronosporaceae</taxon>
        <taxon>Phytophthora</taxon>
    </lineage>
</organism>
<name>A0A9W6XUJ2_9STRA</name>